<reference evidence="7 8" key="1">
    <citation type="journal article" date="2018" name="Sci. Rep.">
        <title>Comparative genomics provides insights into the lifestyle and reveals functional heterogeneity of dark septate endophytic fungi.</title>
        <authorList>
            <person name="Knapp D.G."/>
            <person name="Nemeth J.B."/>
            <person name="Barry K."/>
            <person name="Hainaut M."/>
            <person name="Henrissat B."/>
            <person name="Johnson J."/>
            <person name="Kuo A."/>
            <person name="Lim J.H.P."/>
            <person name="Lipzen A."/>
            <person name="Nolan M."/>
            <person name="Ohm R.A."/>
            <person name="Tamas L."/>
            <person name="Grigoriev I.V."/>
            <person name="Spatafora J.W."/>
            <person name="Nagy L.G."/>
            <person name="Kovacs G.M."/>
        </authorList>
    </citation>
    <scope>NUCLEOTIDE SEQUENCE [LARGE SCALE GENOMIC DNA]</scope>
    <source>
        <strain evidence="7 8">DSE2036</strain>
    </source>
</reference>
<evidence type="ECO:0000256" key="2">
    <source>
        <dbReference type="ARBA" id="ARBA00022801"/>
    </source>
</evidence>
<organism evidence="7 8">
    <name type="scientific">Periconia macrospinosa</name>
    <dbReference type="NCBI Taxonomy" id="97972"/>
    <lineage>
        <taxon>Eukaryota</taxon>
        <taxon>Fungi</taxon>
        <taxon>Dikarya</taxon>
        <taxon>Ascomycota</taxon>
        <taxon>Pezizomycotina</taxon>
        <taxon>Dothideomycetes</taxon>
        <taxon>Pleosporomycetidae</taxon>
        <taxon>Pleosporales</taxon>
        <taxon>Massarineae</taxon>
        <taxon>Periconiaceae</taxon>
        <taxon>Periconia</taxon>
    </lineage>
</organism>
<dbReference type="SUPFAM" id="SSF52540">
    <property type="entry name" value="P-loop containing nucleoside triphosphate hydrolases"/>
    <property type="match status" value="1"/>
</dbReference>
<dbReference type="InterPro" id="IPR047187">
    <property type="entry name" value="SF1_C_Upf1"/>
</dbReference>
<dbReference type="InterPro" id="IPR050534">
    <property type="entry name" value="Coronavir_polyprotein_1ab"/>
</dbReference>
<dbReference type="PANTHER" id="PTHR43788">
    <property type="entry name" value="DNA2/NAM7 HELICASE FAMILY MEMBER"/>
    <property type="match status" value="1"/>
</dbReference>
<evidence type="ECO:0000256" key="5">
    <source>
        <dbReference type="SAM" id="MobiDB-lite"/>
    </source>
</evidence>
<evidence type="ECO:0000259" key="6">
    <source>
        <dbReference type="Pfam" id="PF13087"/>
    </source>
</evidence>
<dbReference type="Gene3D" id="3.40.50.300">
    <property type="entry name" value="P-loop containing nucleotide triphosphate hydrolases"/>
    <property type="match status" value="2"/>
</dbReference>
<keyword evidence="1" id="KW-0547">Nucleotide-binding</keyword>
<dbReference type="GO" id="GO:0005524">
    <property type="term" value="F:ATP binding"/>
    <property type="evidence" value="ECO:0007669"/>
    <property type="project" value="UniProtKB-KW"/>
</dbReference>
<accession>A0A2V1D473</accession>
<evidence type="ECO:0000256" key="4">
    <source>
        <dbReference type="ARBA" id="ARBA00022840"/>
    </source>
</evidence>
<feature type="region of interest" description="Disordered" evidence="5">
    <location>
        <begin position="590"/>
        <end position="621"/>
    </location>
</feature>
<evidence type="ECO:0000313" key="7">
    <source>
        <dbReference type="EMBL" id="PVH92826.1"/>
    </source>
</evidence>
<evidence type="ECO:0000313" key="8">
    <source>
        <dbReference type="Proteomes" id="UP000244855"/>
    </source>
</evidence>
<dbReference type="GO" id="GO:0043139">
    <property type="term" value="F:5'-3' DNA helicase activity"/>
    <property type="evidence" value="ECO:0007669"/>
    <property type="project" value="TreeGrafter"/>
</dbReference>
<gene>
    <name evidence="7" type="ORF">DM02DRAFT_698312</name>
</gene>
<proteinExistence type="predicted"/>
<name>A0A2V1D473_9PLEO</name>
<dbReference type="InterPro" id="IPR041679">
    <property type="entry name" value="DNA2/NAM7-like_C"/>
</dbReference>
<keyword evidence="3" id="KW-0347">Helicase</keyword>
<dbReference type="GO" id="GO:0016787">
    <property type="term" value="F:hydrolase activity"/>
    <property type="evidence" value="ECO:0007669"/>
    <property type="project" value="UniProtKB-KW"/>
</dbReference>
<keyword evidence="8" id="KW-1185">Reference proteome</keyword>
<feature type="domain" description="DNA2/NAM7 helicase-like C-terminal" evidence="6">
    <location>
        <begin position="892"/>
        <end position="1097"/>
    </location>
</feature>
<protein>
    <recommendedName>
        <fullName evidence="6">DNA2/NAM7 helicase-like C-terminal domain-containing protein</fullName>
    </recommendedName>
</protein>
<keyword evidence="2" id="KW-0378">Hydrolase</keyword>
<evidence type="ECO:0000256" key="1">
    <source>
        <dbReference type="ARBA" id="ARBA00022741"/>
    </source>
</evidence>
<evidence type="ECO:0000256" key="3">
    <source>
        <dbReference type="ARBA" id="ARBA00022806"/>
    </source>
</evidence>
<dbReference type="EMBL" id="KZ805644">
    <property type="protein sequence ID" value="PVH92826.1"/>
    <property type="molecule type" value="Genomic_DNA"/>
</dbReference>
<dbReference type="InterPro" id="IPR027417">
    <property type="entry name" value="P-loop_NTPase"/>
</dbReference>
<keyword evidence="4" id="KW-0067">ATP-binding</keyword>
<dbReference type="PANTHER" id="PTHR43788:SF8">
    <property type="entry name" value="DNA-BINDING PROTEIN SMUBP-2"/>
    <property type="match status" value="1"/>
</dbReference>
<dbReference type="OrthoDB" id="3689346at2759"/>
<dbReference type="Proteomes" id="UP000244855">
    <property type="component" value="Unassembled WGS sequence"/>
</dbReference>
<sequence length="1146" mass="129944">MSLDRARFSSLLTTIPPSAEPVMVAMVIPDTLENRSLESATVATLPDLFPESVVLVNFGLLEVSEEAIKTHTRAKGSEDDQPSRRIENIKVKMAIRGKSYVKSILEYKFTVDHGDRTMTDGQSKHIVRVHVTPRNAQPRKSDGEGPKPFIDLHKCINVTNELELLETIFPRAREGYIAALCETCQKYSQTLHLIVIPHNEKALASNLFITKPNMPTDHTLLAKVLRQTTCILTLMKSRIIPVRMKNIYRDFKEEIEHDPLDAFFDGYSDHIRDGNIAEKEKRPKFQANARAFFETWTEYKRIVGIAMIIEQRFHGRNYEYWGDADIIPLRNTYSKSSELYMGYTIFFSPEETKEVRPSLTANTAVLVSFAGPFDIALNVWWKGKVTSATVGAAQDDITIVVQRPSLKLHSEEVSTLKRKSFGRRVGHTTRLDDLGDRKQIKVFLEGNPSELERLTSNFTVMDSESLFEEDSEVESKWKDTYKDLLLGKEYDTLVQSGLYEDVKDSGSAIHFLKETLRPYQMEWVQKLVSGGLIARLAALTGPSGSGKSTAMFAAVLPYMLHVLYDPDEFNASHHLATLLRTQYEERAKKKDNKEALLNEEDIQESFLPNTEPMSKDEDSFSNVSEPQWVQGRVTIVAVQNESVENAFEEYKEWCERFASFTGHPPFLGFRMYALEIEVSAVLAMIHPDFDESKAPNLPYFMGDPNLFTDEVTKKHTDNFLKSMNGSGYEGIRDRRFQNIRASMAHGVLQLAGMAPLSPAMKAAFTRENLSQAFNALVDLRDARLSISQNNMRKLDYIGKRHASYAARKGLLFLLERASYIVTSIGVATQPSFIRSTTALACEEAGRVNDAEFLGLFSHFLFTKVHIVNGSPNQLPPMVFGPETENPFQKQLELSTLTRLVETGFPVLELMFTARFRNEELLNICNFVNRATYSAADGSFHEVKTAQAKKAMQAVWGVDSPVVYLDLAEPYIKYTPTRSAYNKDCAAIALHSILNMVASGICARDISYITPYNAQLDFFSKILEKAIEKDRAASYKLILEQKDLRYVTKSTVDSYMGKNNEYIILDTCGLQKGFLYDERRFLVALTRARTGMVVIGDMEDPYGPWRKIHKPDHPLYAVLKFIKKAKCLRVLSNKDKNEFQHYLKGVD</sequence>
<dbReference type="AlphaFoldDB" id="A0A2V1D473"/>
<dbReference type="CDD" id="cd18808">
    <property type="entry name" value="SF1_C_Upf1"/>
    <property type="match status" value="1"/>
</dbReference>
<dbReference type="Pfam" id="PF13087">
    <property type="entry name" value="AAA_12"/>
    <property type="match status" value="1"/>
</dbReference>